<keyword evidence="9 25" id="KW-0768">Sushi</keyword>
<evidence type="ECO:0000256" key="4">
    <source>
        <dbReference type="ARBA" id="ARBA00022452"/>
    </source>
</evidence>
<dbReference type="InterPro" id="IPR036383">
    <property type="entry name" value="TSP1_rpt_sf"/>
</dbReference>
<feature type="signal peptide" evidence="26">
    <location>
        <begin position="1"/>
        <end position="24"/>
    </location>
</feature>
<dbReference type="InterPro" id="IPR040729">
    <property type="entry name" value="Kazal_3"/>
</dbReference>
<keyword evidence="5" id="KW-0964">Secreted</keyword>
<feature type="domain" description="Sushi" evidence="27">
    <location>
        <begin position="560"/>
        <end position="619"/>
    </location>
</feature>
<evidence type="ECO:0000256" key="19">
    <source>
        <dbReference type="ARBA" id="ARBA00023180"/>
    </source>
</evidence>
<dbReference type="Gene3D" id="2.10.70.10">
    <property type="entry name" value="Complement Module, domain 1"/>
    <property type="match status" value="2"/>
</dbReference>
<dbReference type="Pfam" id="PF18434">
    <property type="entry name" value="Kazal_3"/>
    <property type="match status" value="1"/>
</dbReference>
<dbReference type="PROSITE" id="PS50092">
    <property type="entry name" value="TSP1"/>
    <property type="match status" value="2"/>
</dbReference>
<dbReference type="SUPFAM" id="SSF57535">
    <property type="entry name" value="Complement control module/SCR domain"/>
    <property type="match status" value="2"/>
</dbReference>
<proteinExistence type="inferred from homology"/>
<keyword evidence="20" id="KW-1053">Target membrane</keyword>
<evidence type="ECO:0000256" key="9">
    <source>
        <dbReference type="ARBA" id="ARBA00022659"/>
    </source>
</evidence>
<evidence type="ECO:0000256" key="15">
    <source>
        <dbReference type="ARBA" id="ARBA00022875"/>
    </source>
</evidence>
<dbReference type="PROSITE" id="PS51412">
    <property type="entry name" value="MACPF_2"/>
    <property type="match status" value="1"/>
</dbReference>
<feature type="disulfide bond" evidence="24">
    <location>
        <begin position="93"/>
        <end position="111"/>
    </location>
</feature>
<sequence length="832" mass="92483">MKVWFSAFLTWLTAPPTLLHFVSGQQPVDCTWGPYGNWSECDGCTRTQTRTRPVLVFAQFGGVHCSGESSEKRTCVPKKSCPLDIGCGERFRCLSVCCISSALVCNGDQDCEEDGLDEQGCEESQSSSVCDSHRVPPNIQLTGRGFDALTGELRSGVINTRTFGGQCRSTFSGDHRTVYRLPQSTLGFSFQVSIENDFSDEFYNSSWSYMKHTESRETFRRGHRYKTFHNELNKDKTNRLLVLRNEVEVAQFQNSLPQYVPLSEEFWKALMALPKAYEPSAYRSLLQTYGTHFLSEGSLGGQYQLLLQFDTEAMKETSFSDTDYHRCVTKVKRRLFRKKTTVKCEKLIEHLKNSKEFSKNKLPATTDIVGGDPAYIAGLGYINLENPAANSDMYTKWAGSVKDFPQVIKQKLRPLYELVKEVPCAGVKRLHLKRAVEAYLEQAHPCHCRPCQNNGQALLQGSSCSCVCQPGTSGLACQQGTILEGQPGVIHGDWSCWSAWSFCSGGQRSRTRSCSNPPPRKGGRHCIGEPVDSQACADQDLQHLLMMEPHCFDSSLTPSKACKTPPPLRNGFVMDPKDFYPVGSKIVYSCIEEHYILGDAVVECTDEQTWRKRAMECKRTVCGFPSLQNNIMAAPGKPTYQIGELVTLSCPPGTQRVGASEITCDSSLNWSPSAEQTRCQAVSTVAPEEASLQCKTWEKAVKDDCVCKMPYECSSSLEVCVTDSARRLTLSVCKVKALACLGRNYTLAEDSACDWPKHEARPCSACQLWEQCDEESSVCVCRERGQCSEPGALLCVRPREAAVTMTMTECEAGVRRCRGDPITILALEPCSS</sequence>
<evidence type="ECO:0000256" key="1">
    <source>
        <dbReference type="ARBA" id="ARBA00004276"/>
    </source>
</evidence>
<dbReference type="EMBL" id="JAFJMO010000012">
    <property type="protein sequence ID" value="KAJ8260744.1"/>
    <property type="molecule type" value="Genomic_DNA"/>
</dbReference>
<dbReference type="InterPro" id="IPR048825">
    <property type="entry name" value="C7_KAZAL"/>
</dbReference>
<organism evidence="29 30">
    <name type="scientific">Conger conger</name>
    <name type="common">Conger eel</name>
    <name type="synonym">Muraena conger</name>
    <dbReference type="NCBI Taxonomy" id="82655"/>
    <lineage>
        <taxon>Eukaryota</taxon>
        <taxon>Metazoa</taxon>
        <taxon>Chordata</taxon>
        <taxon>Craniata</taxon>
        <taxon>Vertebrata</taxon>
        <taxon>Euteleostomi</taxon>
        <taxon>Actinopterygii</taxon>
        <taxon>Neopterygii</taxon>
        <taxon>Teleostei</taxon>
        <taxon>Anguilliformes</taxon>
        <taxon>Congridae</taxon>
        <taxon>Conger</taxon>
    </lineage>
</organism>
<dbReference type="SUPFAM" id="SSF82895">
    <property type="entry name" value="TSP-1 type 1 repeat"/>
    <property type="match status" value="2"/>
</dbReference>
<dbReference type="PRINTS" id="PR00764">
    <property type="entry name" value="COMPLEMENTC9"/>
</dbReference>
<dbReference type="GO" id="GO:0005579">
    <property type="term" value="C:membrane attack complex"/>
    <property type="evidence" value="ECO:0007669"/>
    <property type="project" value="UniProtKB-KW"/>
</dbReference>
<dbReference type="InterPro" id="IPR035976">
    <property type="entry name" value="Sushi/SCR/CCP_sf"/>
</dbReference>
<evidence type="ECO:0000256" key="6">
    <source>
        <dbReference type="ARBA" id="ARBA00022536"/>
    </source>
</evidence>
<dbReference type="InterPro" id="IPR003884">
    <property type="entry name" value="FacI_MAC"/>
</dbReference>
<dbReference type="SMART" id="SM00032">
    <property type="entry name" value="CCP"/>
    <property type="match status" value="2"/>
</dbReference>
<dbReference type="GO" id="GO:0031640">
    <property type="term" value="P:killing of cells of another organism"/>
    <property type="evidence" value="ECO:0007669"/>
    <property type="project" value="UniProtKB-KW"/>
</dbReference>
<reference evidence="29" key="1">
    <citation type="journal article" date="2023" name="Science">
        <title>Genome structures resolve the early diversification of teleost fishes.</title>
        <authorList>
            <person name="Parey E."/>
            <person name="Louis A."/>
            <person name="Montfort J."/>
            <person name="Bouchez O."/>
            <person name="Roques C."/>
            <person name="Iampietro C."/>
            <person name="Lluch J."/>
            <person name="Castinel A."/>
            <person name="Donnadieu C."/>
            <person name="Desvignes T."/>
            <person name="Floi Bucao C."/>
            <person name="Jouanno E."/>
            <person name="Wen M."/>
            <person name="Mejri S."/>
            <person name="Dirks R."/>
            <person name="Jansen H."/>
            <person name="Henkel C."/>
            <person name="Chen W.J."/>
            <person name="Zahm M."/>
            <person name="Cabau C."/>
            <person name="Klopp C."/>
            <person name="Thompson A.W."/>
            <person name="Robinson-Rechavi M."/>
            <person name="Braasch I."/>
            <person name="Lecointre G."/>
            <person name="Bobe J."/>
            <person name="Postlethwait J.H."/>
            <person name="Berthelot C."/>
            <person name="Roest Crollius H."/>
            <person name="Guiguen Y."/>
        </authorList>
    </citation>
    <scope>NUCLEOTIDE SEQUENCE</scope>
    <source>
        <strain evidence="29">Concon-B</strain>
    </source>
</reference>
<keyword evidence="11 26" id="KW-0732">Signal</keyword>
<evidence type="ECO:0000256" key="26">
    <source>
        <dbReference type="SAM" id="SignalP"/>
    </source>
</evidence>
<dbReference type="GO" id="GO:0006958">
    <property type="term" value="P:complement activation, classical pathway"/>
    <property type="evidence" value="ECO:0007669"/>
    <property type="project" value="UniProtKB-KW"/>
</dbReference>
<keyword evidence="15" id="KW-0180">Complement pathway</keyword>
<dbReference type="AlphaFoldDB" id="A0A9Q1D7F8"/>
<dbReference type="CDD" id="cd00033">
    <property type="entry name" value="CCP"/>
    <property type="match status" value="2"/>
</dbReference>
<evidence type="ECO:0000256" key="12">
    <source>
        <dbReference type="ARBA" id="ARBA00022737"/>
    </source>
</evidence>
<dbReference type="Pfam" id="PF21330">
    <property type="entry name" value="Kazal_C7"/>
    <property type="match status" value="1"/>
</dbReference>
<keyword evidence="19" id="KW-0325">Glycoprotein</keyword>
<dbReference type="OrthoDB" id="504708at2759"/>
<evidence type="ECO:0000256" key="24">
    <source>
        <dbReference type="PROSITE-ProRule" id="PRU00124"/>
    </source>
</evidence>
<dbReference type="Gene3D" id="4.10.400.10">
    <property type="entry name" value="Low-density Lipoprotein Receptor"/>
    <property type="match status" value="1"/>
</dbReference>
<keyword evidence="8" id="KW-0399">Innate immunity</keyword>
<keyword evidence="16" id="KW-0473">Membrane attack complex</keyword>
<evidence type="ECO:0000313" key="30">
    <source>
        <dbReference type="Proteomes" id="UP001152803"/>
    </source>
</evidence>
<feature type="domain" description="MACPF" evidence="28">
    <location>
        <begin position="126"/>
        <end position="447"/>
    </location>
</feature>
<dbReference type="PROSITE" id="PS00279">
    <property type="entry name" value="MACPF_1"/>
    <property type="match status" value="1"/>
</dbReference>
<dbReference type="SMART" id="SM00057">
    <property type="entry name" value="FIMAC"/>
    <property type="match status" value="2"/>
</dbReference>
<accession>A0A9Q1D7F8</accession>
<dbReference type="GO" id="GO:0005576">
    <property type="term" value="C:extracellular region"/>
    <property type="evidence" value="ECO:0007669"/>
    <property type="project" value="UniProtKB-SubCell"/>
</dbReference>
<comment type="caution">
    <text evidence="25">Lacks conserved residue(s) required for the propagation of feature annotation.</text>
</comment>
<evidence type="ECO:0000256" key="7">
    <source>
        <dbReference type="ARBA" id="ARBA00022537"/>
    </source>
</evidence>
<evidence type="ECO:0000256" key="13">
    <source>
        <dbReference type="ARBA" id="ARBA00022852"/>
    </source>
</evidence>
<evidence type="ECO:0000256" key="21">
    <source>
        <dbReference type="ARBA" id="ARBA00073222"/>
    </source>
</evidence>
<comment type="similarity">
    <text evidence="3">Belongs to the complement C6/C7/C8/C9 family.</text>
</comment>
<dbReference type="InterPro" id="IPR002172">
    <property type="entry name" value="LDrepeatLR_classA_rpt"/>
</dbReference>
<dbReference type="PANTHER" id="PTHR45742">
    <property type="entry name" value="COMPLEMENT COMPONENT C6"/>
    <property type="match status" value="1"/>
</dbReference>
<name>A0A9Q1D7F8_CONCO</name>
<comment type="caution">
    <text evidence="29">The sequence shown here is derived from an EMBL/GenBank/DDBJ whole genome shotgun (WGS) entry which is preliminary data.</text>
</comment>
<dbReference type="Proteomes" id="UP001152803">
    <property type="component" value="Unassembled WGS sequence"/>
</dbReference>
<dbReference type="PROSITE" id="PS50923">
    <property type="entry name" value="SUSHI"/>
    <property type="match status" value="2"/>
</dbReference>
<dbReference type="InterPro" id="IPR020864">
    <property type="entry name" value="MACPF"/>
</dbReference>
<keyword evidence="12" id="KW-0677">Repeat</keyword>
<dbReference type="SMART" id="SM00209">
    <property type="entry name" value="TSP1"/>
    <property type="match status" value="2"/>
</dbReference>
<feature type="chain" id="PRO_5040402082" description="Complement component C7" evidence="26">
    <location>
        <begin position="25"/>
        <end position="832"/>
    </location>
</feature>
<evidence type="ECO:0000256" key="16">
    <source>
        <dbReference type="ARBA" id="ARBA00023058"/>
    </source>
</evidence>
<evidence type="ECO:0000256" key="23">
    <source>
        <dbReference type="ARBA" id="ARBA00093478"/>
    </source>
</evidence>
<dbReference type="Pfam" id="PF00084">
    <property type="entry name" value="Sushi"/>
    <property type="match status" value="2"/>
</dbReference>
<evidence type="ECO:0000256" key="8">
    <source>
        <dbReference type="ARBA" id="ARBA00022588"/>
    </source>
</evidence>
<dbReference type="InterPro" id="IPR048831">
    <property type="entry name" value="C8A_B_C6_EGF-like"/>
</dbReference>
<evidence type="ECO:0000256" key="3">
    <source>
        <dbReference type="ARBA" id="ARBA00009214"/>
    </source>
</evidence>
<evidence type="ECO:0000256" key="2">
    <source>
        <dbReference type="ARBA" id="ARBA00004613"/>
    </source>
</evidence>
<dbReference type="Pfam" id="PF00090">
    <property type="entry name" value="TSP_1"/>
    <property type="match status" value="2"/>
</dbReference>
<dbReference type="Pfam" id="PF21195">
    <property type="entry name" value="EGF_C8A_B_C6"/>
    <property type="match status" value="1"/>
</dbReference>
<evidence type="ECO:0000256" key="18">
    <source>
        <dbReference type="ARBA" id="ARBA00023157"/>
    </source>
</evidence>
<dbReference type="InterPro" id="IPR000436">
    <property type="entry name" value="Sushi_SCR_CCP_dom"/>
</dbReference>
<comment type="subcellular location">
    <subcellularLocation>
        <location evidence="2">Secreted</location>
    </subcellularLocation>
    <subcellularLocation>
        <location evidence="1">Target cell membrane</location>
        <topology evidence="1">Multi-pass membrane protein</topology>
    </subcellularLocation>
</comment>
<dbReference type="SMART" id="SM00457">
    <property type="entry name" value="MACPF"/>
    <property type="match status" value="1"/>
</dbReference>
<dbReference type="Gene3D" id="3.30.60.30">
    <property type="match status" value="2"/>
</dbReference>
<keyword evidence="13" id="KW-0204">Cytolysis</keyword>
<dbReference type="InterPro" id="IPR000884">
    <property type="entry name" value="TSP1_rpt"/>
</dbReference>
<dbReference type="InterPro" id="IPR001862">
    <property type="entry name" value="MAC_perforin"/>
</dbReference>
<evidence type="ECO:0000259" key="27">
    <source>
        <dbReference type="PROSITE" id="PS50923"/>
    </source>
</evidence>
<keyword evidence="17" id="KW-0472">Membrane</keyword>
<dbReference type="SMART" id="SM00192">
    <property type="entry name" value="LDLa"/>
    <property type="match status" value="1"/>
</dbReference>
<evidence type="ECO:0000256" key="17">
    <source>
        <dbReference type="ARBA" id="ARBA00023136"/>
    </source>
</evidence>
<keyword evidence="10" id="KW-0812">Transmembrane</keyword>
<keyword evidence="4" id="KW-1134">Transmembrane beta strand</keyword>
<feature type="disulfide bond" evidence="25">
    <location>
        <begin position="590"/>
        <end position="617"/>
    </location>
</feature>
<evidence type="ECO:0000256" key="20">
    <source>
        <dbReference type="ARBA" id="ARBA00023298"/>
    </source>
</evidence>
<keyword evidence="18 25" id="KW-1015">Disulfide bond</keyword>
<comment type="subunit">
    <text evidence="23">Monomer or dimer; as a C5b-7 complex it can also form multimeric rosettes. Component of the membrane attack complex (MAC), composed of complement C5b, C6, C7, C8A, C8B, C8G and multiple copies of the pore-forming subunit C9.</text>
</comment>
<gene>
    <name evidence="29" type="ORF">COCON_G00164670</name>
</gene>
<dbReference type="InterPro" id="IPR020863">
    <property type="entry name" value="MACPF_CS"/>
</dbReference>
<dbReference type="GO" id="GO:0044218">
    <property type="term" value="C:other organism cell membrane"/>
    <property type="evidence" value="ECO:0007669"/>
    <property type="project" value="UniProtKB-KW"/>
</dbReference>
<comment type="function">
    <text evidence="22">Component of the membrane attack complex (MAC), a multiprotein complex activated by the complement cascade, which inserts into a target cell membrane and forms a pore, leading to target cell membrane rupture and cell lysis. The MAC is initiated by proteolytic cleavage of C5 into complement C5b in response to the classical, alternative, lectin and GZMK complement pathways. The complement pathways consist in a cascade of proteins that leads to phagocytosis and breakdown of pathogens and signaling that strengthens the adaptive immune system. C7 serves as a membrane anchor. During MAC assembly, associates with C5b and C6 to form the C5b-7 complex, a key lipophilic precursor of the MAC complex, which associates with the outer leaflet and reduces the energy for membrane bending.</text>
</comment>
<evidence type="ECO:0000256" key="10">
    <source>
        <dbReference type="ARBA" id="ARBA00022692"/>
    </source>
</evidence>
<dbReference type="FunFam" id="2.20.100.10:FF:000001">
    <property type="entry name" value="semaphorin-5A isoform X1"/>
    <property type="match status" value="1"/>
</dbReference>
<feature type="domain" description="Sushi" evidence="27">
    <location>
        <begin position="620"/>
        <end position="681"/>
    </location>
</feature>
<dbReference type="PROSITE" id="PS50068">
    <property type="entry name" value="LDLRA_2"/>
    <property type="match status" value="1"/>
</dbReference>
<dbReference type="GO" id="GO:0045087">
    <property type="term" value="P:innate immune response"/>
    <property type="evidence" value="ECO:0007669"/>
    <property type="project" value="UniProtKB-KW"/>
</dbReference>
<evidence type="ECO:0000256" key="5">
    <source>
        <dbReference type="ARBA" id="ARBA00022525"/>
    </source>
</evidence>
<evidence type="ECO:0000256" key="11">
    <source>
        <dbReference type="ARBA" id="ARBA00022729"/>
    </source>
</evidence>
<protein>
    <recommendedName>
        <fullName evidence="21">Complement component C7</fullName>
    </recommendedName>
</protein>
<keyword evidence="30" id="KW-1185">Reference proteome</keyword>
<evidence type="ECO:0000256" key="14">
    <source>
        <dbReference type="ARBA" id="ARBA00022859"/>
    </source>
</evidence>
<evidence type="ECO:0000259" key="28">
    <source>
        <dbReference type="PROSITE" id="PS51412"/>
    </source>
</evidence>
<keyword evidence="6" id="KW-0245">EGF-like domain</keyword>
<evidence type="ECO:0000256" key="25">
    <source>
        <dbReference type="PROSITE-ProRule" id="PRU00302"/>
    </source>
</evidence>
<keyword evidence="14" id="KW-0391">Immunity</keyword>
<dbReference type="PANTHER" id="PTHR45742:SF2">
    <property type="entry name" value="COMPLEMENT COMPONENT C7"/>
    <property type="match status" value="1"/>
</dbReference>
<evidence type="ECO:0000256" key="22">
    <source>
        <dbReference type="ARBA" id="ARBA00093281"/>
    </source>
</evidence>
<dbReference type="Pfam" id="PF01823">
    <property type="entry name" value="MACPF"/>
    <property type="match status" value="1"/>
</dbReference>
<dbReference type="PRINTS" id="PR01705">
    <property type="entry name" value="TSP1REPEAT"/>
</dbReference>
<keyword evidence="7" id="KW-1052">Target cell membrane</keyword>
<dbReference type="Gene3D" id="2.20.100.10">
    <property type="entry name" value="Thrombospondin type-1 (TSP1) repeat"/>
    <property type="match status" value="2"/>
</dbReference>
<dbReference type="InterPro" id="IPR036055">
    <property type="entry name" value="LDL_receptor-like_sf"/>
</dbReference>
<evidence type="ECO:0000313" key="29">
    <source>
        <dbReference type="EMBL" id="KAJ8260744.1"/>
    </source>
</evidence>
<dbReference type="CDD" id="cd00112">
    <property type="entry name" value="LDLa"/>
    <property type="match status" value="1"/>
</dbReference>